<keyword evidence="1" id="KW-0479">Metal-binding</keyword>
<dbReference type="InterPro" id="IPR013083">
    <property type="entry name" value="Znf_RING/FYVE/PHD"/>
</dbReference>
<evidence type="ECO:0000256" key="5">
    <source>
        <dbReference type="SAM" id="MobiDB-lite"/>
    </source>
</evidence>
<protein>
    <recommendedName>
        <fullName evidence="6">RING-type domain-containing protein</fullName>
    </recommendedName>
</protein>
<evidence type="ECO:0000313" key="7">
    <source>
        <dbReference type="EnsemblPlants" id="Kaladp0009s0050.1.v1.1.CDS.1"/>
    </source>
</evidence>
<dbReference type="CDD" id="cd16454">
    <property type="entry name" value="RING-H2_PA-TM-RING"/>
    <property type="match status" value="1"/>
</dbReference>
<dbReference type="PROSITE" id="PS50089">
    <property type="entry name" value="ZF_RING_2"/>
    <property type="match status" value="1"/>
</dbReference>
<accession>A0A7N0RF71</accession>
<evidence type="ECO:0000313" key="8">
    <source>
        <dbReference type="Proteomes" id="UP000594263"/>
    </source>
</evidence>
<keyword evidence="8" id="KW-1185">Reference proteome</keyword>
<dbReference type="Proteomes" id="UP000594263">
    <property type="component" value="Unplaced"/>
</dbReference>
<dbReference type="PANTHER" id="PTHR45931">
    <property type="entry name" value="SI:CH211-59O9.10"/>
    <property type="match status" value="1"/>
</dbReference>
<proteinExistence type="predicted"/>
<dbReference type="PANTHER" id="PTHR45931:SF3">
    <property type="entry name" value="RING ZINC FINGER-CONTAINING PROTEIN"/>
    <property type="match status" value="1"/>
</dbReference>
<dbReference type="GO" id="GO:0008270">
    <property type="term" value="F:zinc ion binding"/>
    <property type="evidence" value="ECO:0007669"/>
    <property type="project" value="UniProtKB-KW"/>
</dbReference>
<organism evidence="7 8">
    <name type="scientific">Kalanchoe fedtschenkoi</name>
    <name type="common">Lavender scallops</name>
    <name type="synonym">South American air plant</name>
    <dbReference type="NCBI Taxonomy" id="63787"/>
    <lineage>
        <taxon>Eukaryota</taxon>
        <taxon>Viridiplantae</taxon>
        <taxon>Streptophyta</taxon>
        <taxon>Embryophyta</taxon>
        <taxon>Tracheophyta</taxon>
        <taxon>Spermatophyta</taxon>
        <taxon>Magnoliopsida</taxon>
        <taxon>eudicotyledons</taxon>
        <taxon>Gunneridae</taxon>
        <taxon>Pentapetalae</taxon>
        <taxon>Saxifragales</taxon>
        <taxon>Crassulaceae</taxon>
        <taxon>Kalanchoe</taxon>
    </lineage>
</organism>
<dbReference type="EnsemblPlants" id="Kaladp0009s0050.1.v1.1">
    <property type="protein sequence ID" value="Kaladp0009s0050.1.v1.1.CDS.1"/>
    <property type="gene ID" value="Kaladp0009s0050.v1.1"/>
</dbReference>
<dbReference type="InterPro" id="IPR001841">
    <property type="entry name" value="Znf_RING"/>
</dbReference>
<evidence type="ECO:0000256" key="4">
    <source>
        <dbReference type="PROSITE-ProRule" id="PRU00175"/>
    </source>
</evidence>
<keyword evidence="3" id="KW-0862">Zinc</keyword>
<dbReference type="Gene3D" id="3.30.40.10">
    <property type="entry name" value="Zinc/RING finger domain, C3HC4 (zinc finger)"/>
    <property type="match status" value="1"/>
</dbReference>
<keyword evidence="2 4" id="KW-0863">Zinc-finger</keyword>
<dbReference type="SUPFAM" id="SSF57850">
    <property type="entry name" value="RING/U-box"/>
    <property type="match status" value="1"/>
</dbReference>
<dbReference type="Gramene" id="Kaladp0009s0050.1.v1.1">
    <property type="protein sequence ID" value="Kaladp0009s0050.1.v1.1.CDS.1"/>
    <property type="gene ID" value="Kaladp0009s0050.v1.1"/>
</dbReference>
<feature type="region of interest" description="Disordered" evidence="5">
    <location>
        <begin position="126"/>
        <end position="147"/>
    </location>
</feature>
<reference evidence="7" key="1">
    <citation type="submission" date="2021-01" db="UniProtKB">
        <authorList>
            <consortium name="EnsemblPlants"/>
        </authorList>
    </citation>
    <scope>IDENTIFICATION</scope>
</reference>
<evidence type="ECO:0000256" key="1">
    <source>
        <dbReference type="ARBA" id="ARBA00022723"/>
    </source>
</evidence>
<feature type="compositionally biased region" description="Acidic residues" evidence="5">
    <location>
        <begin position="131"/>
        <end position="141"/>
    </location>
</feature>
<feature type="domain" description="RING-type" evidence="6">
    <location>
        <begin position="74"/>
        <end position="116"/>
    </location>
</feature>
<evidence type="ECO:0000256" key="3">
    <source>
        <dbReference type="ARBA" id="ARBA00022833"/>
    </source>
</evidence>
<evidence type="ECO:0000256" key="2">
    <source>
        <dbReference type="ARBA" id="ARBA00022771"/>
    </source>
</evidence>
<sequence>MSEPPSFSSNSPRVLYDYPHPRLHHIFPSFDDNHLTFGPVPPRPIVHLPTVIEEPLGWEALVRKMDMIQLGHMCSVCLEDLRIGEPVILLPCKMHFYHEECIAPWMEIAGTCPNCRQPVVDVNSFDLTSSNEDDDDNDDNLELTSNSNSDWDELVQYMVRNWEAIANSF</sequence>
<name>A0A7N0RF71_KALFE</name>
<dbReference type="GO" id="GO:0006511">
    <property type="term" value="P:ubiquitin-dependent protein catabolic process"/>
    <property type="evidence" value="ECO:0007669"/>
    <property type="project" value="TreeGrafter"/>
</dbReference>
<dbReference type="InterPro" id="IPR051834">
    <property type="entry name" value="RING_finger_E3_ligase"/>
</dbReference>
<dbReference type="AlphaFoldDB" id="A0A7N0RF71"/>
<dbReference type="Pfam" id="PF13639">
    <property type="entry name" value="zf-RING_2"/>
    <property type="match status" value="1"/>
</dbReference>
<dbReference type="SMART" id="SM00184">
    <property type="entry name" value="RING"/>
    <property type="match status" value="1"/>
</dbReference>
<dbReference type="GO" id="GO:0061630">
    <property type="term" value="F:ubiquitin protein ligase activity"/>
    <property type="evidence" value="ECO:0007669"/>
    <property type="project" value="TreeGrafter"/>
</dbReference>
<evidence type="ECO:0000259" key="6">
    <source>
        <dbReference type="PROSITE" id="PS50089"/>
    </source>
</evidence>
<dbReference type="GO" id="GO:0005634">
    <property type="term" value="C:nucleus"/>
    <property type="evidence" value="ECO:0007669"/>
    <property type="project" value="TreeGrafter"/>
</dbReference>